<dbReference type="PRINTS" id="PR00081">
    <property type="entry name" value="GDHRDH"/>
</dbReference>
<comment type="catalytic activity">
    <reaction evidence="10">
        <text>3-hydroxypropanoate + NADP(+) = 3-oxopropanoate + NADPH + H(+)</text>
        <dbReference type="Rhea" id="RHEA:26438"/>
        <dbReference type="ChEBI" id="CHEBI:15378"/>
        <dbReference type="ChEBI" id="CHEBI:16510"/>
        <dbReference type="ChEBI" id="CHEBI:33190"/>
        <dbReference type="ChEBI" id="CHEBI:57783"/>
        <dbReference type="ChEBI" id="CHEBI:58349"/>
        <dbReference type="EC" id="1.1.1.298"/>
    </reaction>
</comment>
<name>A0A0G9HJU5_9GAMM</name>
<evidence type="ECO:0000256" key="2">
    <source>
        <dbReference type="ARBA" id="ARBA00023002"/>
    </source>
</evidence>
<dbReference type="OrthoDB" id="9810734at2"/>
<dbReference type="EMBL" id="CP017480">
    <property type="protein sequence ID" value="APG05346.1"/>
    <property type="molecule type" value="Genomic_DNA"/>
</dbReference>
<dbReference type="PANTHER" id="PTHR43086:SF3">
    <property type="entry name" value="NADP-DEPENDENT 3-HYDROXY ACID DEHYDROGENASE YDFG"/>
    <property type="match status" value="1"/>
</dbReference>
<gene>
    <name evidence="12" type="ORF">BJI69_16520</name>
</gene>
<evidence type="ECO:0000256" key="1">
    <source>
        <dbReference type="ARBA" id="ARBA00006484"/>
    </source>
</evidence>
<dbReference type="PROSITE" id="PS00061">
    <property type="entry name" value="ADH_SHORT"/>
    <property type="match status" value="1"/>
</dbReference>
<dbReference type="PRINTS" id="PR00080">
    <property type="entry name" value="SDRFAMILY"/>
</dbReference>
<keyword evidence="2" id="KW-0560">Oxidoreductase</keyword>
<dbReference type="InterPro" id="IPR036291">
    <property type="entry name" value="NAD(P)-bd_dom_sf"/>
</dbReference>
<sequence>MNMSSSRKTAVVTGASSGIGAVYAQRLAARGYDLVLVARRADRLAALAEQLTKAHGVDVRVLAADLEKDADVARVETLLKEDSSVAMLVNNAGLARLRPLLETSADDAHSQVALNITALTRLTQAILPAFVARNAGTLINVASVLAVHSLPISAVYSGSKAYVFAFTRGLQDELETTGVTVQLVLPAATATEIWSEEVSGIPLSALRKESIMSAEDMVDAALTGLDNGETITWPSVADEGLWTAYDAARSSLFAATQTGMPAPRYLEA</sequence>
<evidence type="ECO:0000256" key="11">
    <source>
        <dbReference type="RuleBase" id="RU000363"/>
    </source>
</evidence>
<evidence type="ECO:0000256" key="4">
    <source>
        <dbReference type="ARBA" id="ARBA00044050"/>
    </source>
</evidence>
<dbReference type="KEGG" id="lrz:BJI69_16520"/>
<comment type="function">
    <text evidence="9">NADP-dependent dehydrogenase with broad substrate specificity acting on 3-hydroxy acids. Catalyzes the NADP-dependent oxidation of L-allo-threonine to L-2-amino-3-keto-butyrate, which is spontaneously decarboxylated into aminoacetone. Also acts on D-threonine, L-serine, D-serine, D-3-hydroxyisobutyrate, L-3-hydroxyisobutyrate, D-glycerate and L-glycerate. Able to catalyze the reduction of the malonic semialdehyde to 3-hydroxypropionic acid. YdfG is apparently supplementing RutE, the presumed malonic semialdehyde reductase involved in pyrimidine degradation since both are able to detoxify malonic semialdehyde.</text>
</comment>
<keyword evidence="13" id="KW-1185">Reference proteome</keyword>
<comment type="catalytic activity">
    <reaction evidence="3">
        <text>L-allo-threonine + NADP(+) = aminoacetone + CO2 + NADPH</text>
        <dbReference type="Rhea" id="RHEA:43524"/>
        <dbReference type="ChEBI" id="CHEBI:16526"/>
        <dbReference type="ChEBI" id="CHEBI:57783"/>
        <dbReference type="ChEBI" id="CHEBI:58320"/>
        <dbReference type="ChEBI" id="CHEBI:58349"/>
        <dbReference type="ChEBI" id="CHEBI:58585"/>
        <dbReference type="EC" id="1.1.1.381"/>
    </reaction>
</comment>
<evidence type="ECO:0000256" key="8">
    <source>
        <dbReference type="ARBA" id="ARBA00044349"/>
    </source>
</evidence>
<dbReference type="PATRIC" id="fig|1440763.5.peg.646"/>
<accession>A0A0G9HJU5</accession>
<evidence type="ECO:0000256" key="10">
    <source>
        <dbReference type="ARBA" id="ARBA00047274"/>
    </source>
</evidence>
<dbReference type="Pfam" id="PF00106">
    <property type="entry name" value="adh_short"/>
    <property type="match status" value="1"/>
</dbReference>
<evidence type="ECO:0000256" key="7">
    <source>
        <dbReference type="ARBA" id="ARBA00044271"/>
    </source>
</evidence>
<dbReference type="Proteomes" id="UP000182987">
    <property type="component" value="Chromosome"/>
</dbReference>
<dbReference type="GO" id="GO:0035527">
    <property type="term" value="F:3-hydroxypropionate dehydrogenase (NADP+) activity"/>
    <property type="evidence" value="ECO:0007669"/>
    <property type="project" value="UniProtKB-EC"/>
</dbReference>
<dbReference type="EC" id="1.1.1.298" evidence="4"/>
<evidence type="ECO:0000256" key="5">
    <source>
        <dbReference type="ARBA" id="ARBA00044059"/>
    </source>
</evidence>
<dbReference type="InterPro" id="IPR020904">
    <property type="entry name" value="Sc_DH/Rdtase_CS"/>
</dbReference>
<evidence type="ECO:0000256" key="9">
    <source>
        <dbReference type="ARBA" id="ARBA00045650"/>
    </source>
</evidence>
<evidence type="ECO:0000256" key="3">
    <source>
        <dbReference type="ARBA" id="ARBA00043812"/>
    </source>
</evidence>
<dbReference type="InterPro" id="IPR002347">
    <property type="entry name" value="SDR_fam"/>
</dbReference>
<dbReference type="Gene3D" id="3.40.50.720">
    <property type="entry name" value="NAD(P)-binding Rossmann-like Domain"/>
    <property type="match status" value="1"/>
</dbReference>
<comment type="similarity">
    <text evidence="1 11">Belongs to the short-chain dehydrogenases/reductases (SDR) family.</text>
</comment>
<organism evidence="12 13">
    <name type="scientific">Luteibacter rhizovicinus DSM 16549</name>
    <dbReference type="NCBI Taxonomy" id="1440763"/>
    <lineage>
        <taxon>Bacteria</taxon>
        <taxon>Pseudomonadati</taxon>
        <taxon>Pseudomonadota</taxon>
        <taxon>Gammaproteobacteria</taxon>
        <taxon>Lysobacterales</taxon>
        <taxon>Rhodanobacteraceae</taxon>
        <taxon>Luteibacter</taxon>
    </lineage>
</organism>
<dbReference type="EC" id="1.1.1.381" evidence="5"/>
<dbReference type="SUPFAM" id="SSF51735">
    <property type="entry name" value="NAD(P)-binding Rossmann-fold domains"/>
    <property type="match status" value="1"/>
</dbReference>
<dbReference type="PIRSF" id="PIRSF000126">
    <property type="entry name" value="11-beta-HSD1"/>
    <property type="match status" value="1"/>
</dbReference>
<dbReference type="STRING" id="1440763.BJI69_16520"/>
<dbReference type="PANTHER" id="PTHR43086">
    <property type="entry name" value="VERY-LONG-CHAIN 3-OXOOACYL-COA REDUCTASE"/>
    <property type="match status" value="1"/>
</dbReference>
<protein>
    <recommendedName>
        <fullName evidence="6">NADP-dependent 3-hydroxy acid dehydrogenase YdfG</fullName>
        <ecNumber evidence="4">1.1.1.298</ecNumber>
        <ecNumber evidence="5">1.1.1.381</ecNumber>
    </recommendedName>
    <alternativeName>
        <fullName evidence="8">L-allo-threonine dehydrogenase</fullName>
    </alternativeName>
    <alternativeName>
        <fullName evidence="7">Malonic semialdehyde reductase</fullName>
    </alternativeName>
</protein>
<dbReference type="AlphaFoldDB" id="A0A0G9HJU5"/>
<evidence type="ECO:0000313" key="13">
    <source>
        <dbReference type="Proteomes" id="UP000182987"/>
    </source>
</evidence>
<reference evidence="13" key="1">
    <citation type="submission" date="2016-09" db="EMBL/GenBank/DDBJ databases">
        <authorList>
            <person name="Lysoe E."/>
        </authorList>
    </citation>
    <scope>NUCLEOTIDE SEQUENCE [LARGE SCALE GENOMIC DNA]</scope>
    <source>
        <strain evidence="13">LJ96T</strain>
    </source>
</reference>
<evidence type="ECO:0000256" key="6">
    <source>
        <dbReference type="ARBA" id="ARBA00044065"/>
    </source>
</evidence>
<proteinExistence type="inferred from homology"/>
<evidence type="ECO:0000313" key="12">
    <source>
        <dbReference type="EMBL" id="APG05346.1"/>
    </source>
</evidence>